<dbReference type="GO" id="GO:0005886">
    <property type="term" value="C:plasma membrane"/>
    <property type="evidence" value="ECO:0007669"/>
    <property type="project" value="UniProtKB-SubCell"/>
</dbReference>
<comment type="similarity">
    <text evidence="3">Belongs to the MscS (TC 1.A.23) family.</text>
</comment>
<keyword evidence="12" id="KW-1185">Reference proteome</keyword>
<feature type="compositionally biased region" description="Low complexity" evidence="8">
    <location>
        <begin position="495"/>
        <end position="517"/>
    </location>
</feature>
<organism evidence="11 12">
    <name type="scientific">Corynebacterium alimapuense</name>
    <dbReference type="NCBI Taxonomy" id="1576874"/>
    <lineage>
        <taxon>Bacteria</taxon>
        <taxon>Bacillati</taxon>
        <taxon>Actinomycetota</taxon>
        <taxon>Actinomycetes</taxon>
        <taxon>Mycobacteriales</taxon>
        <taxon>Corynebacteriaceae</taxon>
        <taxon>Corynebacterium</taxon>
    </lineage>
</organism>
<keyword evidence="5 9" id="KW-0812">Transmembrane</keyword>
<evidence type="ECO:0000259" key="10">
    <source>
        <dbReference type="Pfam" id="PF00924"/>
    </source>
</evidence>
<dbReference type="OrthoDB" id="4638917at2"/>
<dbReference type="EMBL" id="PTJO01000005">
    <property type="protein sequence ID" value="RNE48664.1"/>
    <property type="molecule type" value="Genomic_DNA"/>
</dbReference>
<dbReference type="SUPFAM" id="SSF50182">
    <property type="entry name" value="Sm-like ribonucleoproteins"/>
    <property type="match status" value="1"/>
</dbReference>
<feature type="domain" description="Mechanosensitive ion channel MscS" evidence="10">
    <location>
        <begin position="113"/>
        <end position="172"/>
    </location>
</feature>
<evidence type="ECO:0000256" key="8">
    <source>
        <dbReference type="SAM" id="MobiDB-lite"/>
    </source>
</evidence>
<reference evidence="11 12" key="1">
    <citation type="submission" date="2018-02" db="EMBL/GenBank/DDBJ databases">
        <title>Corynebacterium alimpuense sp. nov., a marine obligate actinomycete isolated from sediments of Valparaiso bay, Chile.</title>
        <authorList>
            <person name="Claverias F."/>
            <person name="Gonzales-Siles L."/>
            <person name="Salva-Serra F."/>
            <person name="Inganaes E."/>
            <person name="Molin K."/>
            <person name="Cumsille A."/>
            <person name="Undabarrena A."/>
            <person name="Couve E."/>
            <person name="Moore E.R.B."/>
            <person name="Gomila M."/>
            <person name="Camara B."/>
        </authorList>
    </citation>
    <scope>NUCLEOTIDE SEQUENCE [LARGE SCALE GENOMIC DNA]</scope>
    <source>
        <strain evidence="11 12">CCUG 69366</strain>
    </source>
</reference>
<dbReference type="InterPro" id="IPR006685">
    <property type="entry name" value="MscS_channel_2nd"/>
</dbReference>
<evidence type="ECO:0000256" key="5">
    <source>
        <dbReference type="ARBA" id="ARBA00022692"/>
    </source>
</evidence>
<evidence type="ECO:0000256" key="3">
    <source>
        <dbReference type="ARBA" id="ARBA00008017"/>
    </source>
</evidence>
<feature type="region of interest" description="Disordered" evidence="8">
    <location>
        <begin position="380"/>
        <end position="402"/>
    </location>
</feature>
<name>A0A3M8K819_9CORY</name>
<feature type="compositionally biased region" description="Low complexity" evidence="8">
    <location>
        <begin position="322"/>
        <end position="345"/>
    </location>
</feature>
<proteinExistence type="inferred from homology"/>
<dbReference type="GO" id="GO:0008381">
    <property type="term" value="F:mechanosensitive monoatomic ion channel activity"/>
    <property type="evidence" value="ECO:0007669"/>
    <property type="project" value="InterPro"/>
</dbReference>
<feature type="transmembrane region" description="Helical" evidence="9">
    <location>
        <begin position="16"/>
        <end position="41"/>
    </location>
</feature>
<evidence type="ECO:0000256" key="6">
    <source>
        <dbReference type="ARBA" id="ARBA00022989"/>
    </source>
</evidence>
<evidence type="ECO:0000256" key="1">
    <source>
        <dbReference type="ARBA" id="ARBA00004141"/>
    </source>
</evidence>
<dbReference type="AlphaFoldDB" id="A0A3M8K819"/>
<keyword evidence="6 9" id="KW-1133">Transmembrane helix</keyword>
<dbReference type="InterPro" id="IPR010920">
    <property type="entry name" value="LSM_dom_sf"/>
</dbReference>
<evidence type="ECO:0000256" key="9">
    <source>
        <dbReference type="SAM" id="Phobius"/>
    </source>
</evidence>
<evidence type="ECO:0000256" key="2">
    <source>
        <dbReference type="ARBA" id="ARBA00004236"/>
    </source>
</evidence>
<comment type="subcellular location">
    <subcellularLocation>
        <location evidence="2">Cell membrane</location>
    </subcellularLocation>
    <subcellularLocation>
        <location evidence="1">Membrane</location>
        <topology evidence="1">Multi-pass membrane protein</topology>
    </subcellularLocation>
</comment>
<feature type="region of interest" description="Disordered" evidence="8">
    <location>
        <begin position="459"/>
        <end position="561"/>
    </location>
</feature>
<dbReference type="InterPro" id="IPR011014">
    <property type="entry name" value="MscS_channel_TM-2"/>
</dbReference>
<feature type="transmembrane region" description="Helical" evidence="9">
    <location>
        <begin position="62"/>
        <end position="83"/>
    </location>
</feature>
<dbReference type="InterPro" id="IPR023408">
    <property type="entry name" value="MscS_beta-dom_sf"/>
</dbReference>
<feature type="region of interest" description="Disordered" evidence="8">
    <location>
        <begin position="308"/>
        <end position="355"/>
    </location>
</feature>
<evidence type="ECO:0000313" key="12">
    <source>
        <dbReference type="Proteomes" id="UP000266975"/>
    </source>
</evidence>
<dbReference type="PANTHER" id="PTHR30460">
    <property type="entry name" value="MODERATE CONDUCTANCE MECHANOSENSITIVE CHANNEL YBIO"/>
    <property type="match status" value="1"/>
</dbReference>
<keyword evidence="7 9" id="KW-0472">Membrane</keyword>
<dbReference type="PANTHER" id="PTHR30460:SF0">
    <property type="entry name" value="MODERATE CONDUCTANCE MECHANOSENSITIVE CHANNEL YBIO"/>
    <property type="match status" value="1"/>
</dbReference>
<comment type="caution">
    <text evidence="11">The sequence shown here is derived from an EMBL/GenBank/DDBJ whole genome shotgun (WGS) entry which is preliminary data.</text>
</comment>
<sequence>MLVSFWLNWLNRTWDWFISTGLTLALLLVLALLIPRLGRFAQRWINRRLQDSHDPEDAKTKLAMVGVGIYIAQLIGFFILAIVTLSTLGVSLAGVAIPATVASAAIGLGAQSIIADFLAGFFILTEKQFGVGDWVRFEGNGVVVEGTVIQVTMRATRIRTLAEETVIIPNSTARVCINSSNFWSRAVVVIPVPLLGSQDPYEAIERSEAATRRAIERDYVAAEVIGELDVQPAVGINPPSTVGMPWTVDMRFLIQVQAGSQWLVERAIRTAILEEFWDEYGSATTVTGEVKDSVDLVDTAEAIAKIVDDPRNTARRSTHPDATAATTAAASAASAEANSTTQSASTEDRTREDSSDMHFAVPAQFSDGAGHDPAANRRRLQIDGPEPTAPKAPDAVDPDGDEITEEEELLASGQLFRSDEVTTRWQRMISAGGRIRPSTMYLFIVLFVIVFAKGLTAEPDTSYEGWGSRSSSDDVVISEEVEPEPTVNTNPSSPATPTQEPVPTTTTTSPSFSEQSPRNAIEEGTETTTTQTAPQTTQTTPTQTPAQATQETVVPTSTPGQ</sequence>
<feature type="compositionally biased region" description="Basic and acidic residues" evidence="8">
    <location>
        <begin position="346"/>
        <end position="355"/>
    </location>
</feature>
<dbReference type="InterPro" id="IPR045276">
    <property type="entry name" value="YbiO_bact"/>
</dbReference>
<dbReference type="Gene3D" id="1.10.287.1260">
    <property type="match status" value="1"/>
</dbReference>
<evidence type="ECO:0000313" key="11">
    <source>
        <dbReference type="EMBL" id="RNE48664.1"/>
    </source>
</evidence>
<protein>
    <recommendedName>
        <fullName evidence="10">Mechanosensitive ion channel MscS domain-containing protein</fullName>
    </recommendedName>
</protein>
<accession>A0A3M8K819</accession>
<evidence type="ECO:0000256" key="7">
    <source>
        <dbReference type="ARBA" id="ARBA00023136"/>
    </source>
</evidence>
<dbReference type="Proteomes" id="UP000266975">
    <property type="component" value="Unassembled WGS sequence"/>
</dbReference>
<evidence type="ECO:0000256" key="4">
    <source>
        <dbReference type="ARBA" id="ARBA00022475"/>
    </source>
</evidence>
<dbReference type="SUPFAM" id="SSF82861">
    <property type="entry name" value="Mechanosensitive channel protein MscS (YggB), transmembrane region"/>
    <property type="match status" value="1"/>
</dbReference>
<feature type="compositionally biased region" description="Low complexity" evidence="8">
    <location>
        <begin position="526"/>
        <end position="552"/>
    </location>
</feature>
<feature type="transmembrane region" description="Helical" evidence="9">
    <location>
        <begin position="95"/>
        <end position="124"/>
    </location>
</feature>
<dbReference type="RefSeq" id="WP_123048593.1">
    <property type="nucleotide sequence ID" value="NZ_PTJO01000005.1"/>
</dbReference>
<gene>
    <name evidence="11" type="ORF">C5L39_07500</name>
</gene>
<dbReference type="Gene3D" id="2.30.30.60">
    <property type="match status" value="1"/>
</dbReference>
<dbReference type="Pfam" id="PF00924">
    <property type="entry name" value="MS_channel_2nd"/>
    <property type="match status" value="1"/>
</dbReference>
<keyword evidence="4" id="KW-1003">Cell membrane</keyword>